<protein>
    <submittedName>
        <fullName evidence="2">Uncharacterized protein</fullName>
    </submittedName>
</protein>
<feature type="chain" id="PRO_5031014168" evidence="1">
    <location>
        <begin position="28"/>
        <end position="113"/>
    </location>
</feature>
<accession>A0A7W7L9G2</accession>
<evidence type="ECO:0000313" key="3">
    <source>
        <dbReference type="Proteomes" id="UP000556436"/>
    </source>
</evidence>
<name>A0A7W7L9G2_STRNE</name>
<dbReference type="RefSeq" id="WP_184732762.1">
    <property type="nucleotide sequence ID" value="NZ_BMRW01000003.1"/>
</dbReference>
<proteinExistence type="predicted"/>
<comment type="caution">
    <text evidence="2">The sequence shown here is derived from an EMBL/GenBank/DDBJ whole genome shotgun (WGS) entry which is preliminary data.</text>
</comment>
<organism evidence="2 3">
    <name type="scientific">Streptomyces netropsis</name>
    <name type="common">Streptoverticillium netropsis</name>
    <dbReference type="NCBI Taxonomy" id="55404"/>
    <lineage>
        <taxon>Bacteria</taxon>
        <taxon>Bacillati</taxon>
        <taxon>Actinomycetota</taxon>
        <taxon>Actinomycetes</taxon>
        <taxon>Kitasatosporales</taxon>
        <taxon>Streptomycetaceae</taxon>
        <taxon>Streptomyces</taxon>
    </lineage>
</organism>
<dbReference type="AlphaFoldDB" id="A0A7W7L9G2"/>
<reference evidence="2 3" key="1">
    <citation type="submission" date="2020-08" db="EMBL/GenBank/DDBJ databases">
        <title>Genomic Encyclopedia of Type Strains, Phase III (KMG-III): the genomes of soil and plant-associated and newly described type strains.</title>
        <authorList>
            <person name="Whitman W."/>
        </authorList>
    </citation>
    <scope>NUCLEOTIDE SEQUENCE [LARGE SCALE GENOMIC DNA]</scope>
    <source>
        <strain evidence="2 3">CECT 3265</strain>
    </source>
</reference>
<gene>
    <name evidence="2" type="ORF">FHS38_001906</name>
</gene>
<evidence type="ECO:0000313" key="2">
    <source>
        <dbReference type="EMBL" id="MBB4885877.1"/>
    </source>
</evidence>
<keyword evidence="1" id="KW-0732">Signal</keyword>
<evidence type="ECO:0000256" key="1">
    <source>
        <dbReference type="SAM" id="SignalP"/>
    </source>
</evidence>
<keyword evidence="3" id="KW-1185">Reference proteome</keyword>
<dbReference type="Proteomes" id="UP000556436">
    <property type="component" value="Unassembled WGS sequence"/>
</dbReference>
<dbReference type="EMBL" id="JACHJG010000003">
    <property type="protein sequence ID" value="MBB4885877.1"/>
    <property type="molecule type" value="Genomic_DNA"/>
</dbReference>
<sequence length="113" mass="10666">MKKVIAAVGVALGGAALVLTSQGSAQASATPVAPVETVSAQDSGKGPEAIGGLGKLAGKAGKAVGKAAGKAYVHAKAACPSVANAALEAAGNVGTVRSANVPEAASVETVFDK</sequence>
<feature type="signal peptide" evidence="1">
    <location>
        <begin position="1"/>
        <end position="27"/>
    </location>
</feature>